<sequence>MVPHLYCIGDVIGKMIPAHAAGSIDNVKESKPCTRQTSKTNLTPKHKSTSDEVDTSLPPSSPPPSSSSTKSSEGSFKEEKK</sequence>
<dbReference type="Proteomes" id="UP001056120">
    <property type="component" value="Linkage Group LG17"/>
</dbReference>
<accession>A0ACB9EXW6</accession>
<evidence type="ECO:0000313" key="1">
    <source>
        <dbReference type="EMBL" id="KAI3763428.1"/>
    </source>
</evidence>
<evidence type="ECO:0000313" key="2">
    <source>
        <dbReference type="Proteomes" id="UP001056120"/>
    </source>
</evidence>
<reference evidence="1 2" key="2">
    <citation type="journal article" date="2022" name="Mol. Ecol. Resour.">
        <title>The genomes of chicory, endive, great burdock and yacon provide insights into Asteraceae paleo-polyploidization history and plant inulin production.</title>
        <authorList>
            <person name="Fan W."/>
            <person name="Wang S."/>
            <person name="Wang H."/>
            <person name="Wang A."/>
            <person name="Jiang F."/>
            <person name="Liu H."/>
            <person name="Zhao H."/>
            <person name="Xu D."/>
            <person name="Zhang Y."/>
        </authorList>
    </citation>
    <scope>NUCLEOTIDE SEQUENCE [LARGE SCALE GENOMIC DNA]</scope>
    <source>
        <strain evidence="2">cv. Yunnan</strain>
        <tissue evidence="1">Leaves</tissue>
    </source>
</reference>
<keyword evidence="2" id="KW-1185">Reference proteome</keyword>
<proteinExistence type="predicted"/>
<reference evidence="2" key="1">
    <citation type="journal article" date="2022" name="Mol. Ecol. Resour.">
        <title>The genomes of chicory, endive, great burdock and yacon provide insights into Asteraceae palaeo-polyploidization history and plant inulin production.</title>
        <authorList>
            <person name="Fan W."/>
            <person name="Wang S."/>
            <person name="Wang H."/>
            <person name="Wang A."/>
            <person name="Jiang F."/>
            <person name="Liu H."/>
            <person name="Zhao H."/>
            <person name="Xu D."/>
            <person name="Zhang Y."/>
        </authorList>
    </citation>
    <scope>NUCLEOTIDE SEQUENCE [LARGE SCALE GENOMIC DNA]</scope>
    <source>
        <strain evidence="2">cv. Yunnan</strain>
    </source>
</reference>
<name>A0ACB9EXW6_9ASTR</name>
<gene>
    <name evidence="1" type="ORF">L1987_53887</name>
</gene>
<dbReference type="EMBL" id="CM042034">
    <property type="protein sequence ID" value="KAI3763428.1"/>
    <property type="molecule type" value="Genomic_DNA"/>
</dbReference>
<comment type="caution">
    <text evidence="1">The sequence shown here is derived from an EMBL/GenBank/DDBJ whole genome shotgun (WGS) entry which is preliminary data.</text>
</comment>
<protein>
    <submittedName>
        <fullName evidence="1">Uncharacterized protein</fullName>
    </submittedName>
</protein>
<organism evidence="1 2">
    <name type="scientific">Smallanthus sonchifolius</name>
    <dbReference type="NCBI Taxonomy" id="185202"/>
    <lineage>
        <taxon>Eukaryota</taxon>
        <taxon>Viridiplantae</taxon>
        <taxon>Streptophyta</taxon>
        <taxon>Embryophyta</taxon>
        <taxon>Tracheophyta</taxon>
        <taxon>Spermatophyta</taxon>
        <taxon>Magnoliopsida</taxon>
        <taxon>eudicotyledons</taxon>
        <taxon>Gunneridae</taxon>
        <taxon>Pentapetalae</taxon>
        <taxon>asterids</taxon>
        <taxon>campanulids</taxon>
        <taxon>Asterales</taxon>
        <taxon>Asteraceae</taxon>
        <taxon>Asteroideae</taxon>
        <taxon>Heliantheae alliance</taxon>
        <taxon>Millerieae</taxon>
        <taxon>Smallanthus</taxon>
    </lineage>
</organism>